<dbReference type="InterPro" id="IPR018313">
    <property type="entry name" value="SBP_3_CS"/>
</dbReference>
<dbReference type="Pfam" id="PF00497">
    <property type="entry name" value="SBP_bac_3"/>
    <property type="match status" value="1"/>
</dbReference>
<dbReference type="Gene3D" id="3.40.190.10">
    <property type="entry name" value="Periplasmic binding protein-like II"/>
    <property type="match status" value="2"/>
</dbReference>
<dbReference type="PANTHER" id="PTHR35936">
    <property type="entry name" value="MEMBRANE-BOUND LYTIC MUREIN TRANSGLYCOSYLASE F"/>
    <property type="match status" value="1"/>
</dbReference>
<keyword evidence="3 5" id="KW-0732">Signal</keyword>
<evidence type="ECO:0000313" key="7">
    <source>
        <dbReference type="EMBL" id="QDX95248.1"/>
    </source>
</evidence>
<dbReference type="CDD" id="cd13711">
    <property type="entry name" value="PBP2_Ngo0372_TcyA"/>
    <property type="match status" value="1"/>
</dbReference>
<feature type="domain" description="Solute-binding protein family 3/N-terminal" evidence="6">
    <location>
        <begin position="52"/>
        <end position="272"/>
    </location>
</feature>
<dbReference type="PANTHER" id="PTHR35936:SF34">
    <property type="entry name" value="ABC TRANSPORTER EXTRACELLULAR-BINDING PROTEIN YCKB-RELATED"/>
    <property type="match status" value="1"/>
</dbReference>
<dbReference type="PROSITE" id="PS51257">
    <property type="entry name" value="PROKAR_LIPOPROTEIN"/>
    <property type="match status" value="1"/>
</dbReference>
<dbReference type="Proteomes" id="UP000319432">
    <property type="component" value="Chromosome"/>
</dbReference>
<evidence type="ECO:0000256" key="5">
    <source>
        <dbReference type="SAM" id="SignalP"/>
    </source>
</evidence>
<evidence type="ECO:0000256" key="1">
    <source>
        <dbReference type="ARBA" id="ARBA00004196"/>
    </source>
</evidence>
<dbReference type="InterPro" id="IPR001638">
    <property type="entry name" value="Solute-binding_3/MltF_N"/>
</dbReference>
<comment type="similarity">
    <text evidence="2 4">Belongs to the bacterial solute-binding protein 3 family.</text>
</comment>
<protein>
    <submittedName>
        <fullName evidence="7">Amino acid ABC transporter substrate-binding protein</fullName>
    </submittedName>
</protein>
<evidence type="ECO:0000256" key="2">
    <source>
        <dbReference type="ARBA" id="ARBA00010333"/>
    </source>
</evidence>
<organism evidence="7 8">
    <name type="scientific">Brevibacillus laterosporus</name>
    <name type="common">Bacillus laterosporus</name>
    <dbReference type="NCBI Taxonomy" id="1465"/>
    <lineage>
        <taxon>Bacteria</taxon>
        <taxon>Bacillati</taxon>
        <taxon>Bacillota</taxon>
        <taxon>Bacilli</taxon>
        <taxon>Bacillales</taxon>
        <taxon>Paenibacillaceae</taxon>
        <taxon>Brevibacillus</taxon>
    </lineage>
</organism>
<dbReference type="SMART" id="SM00062">
    <property type="entry name" value="PBPb"/>
    <property type="match status" value="1"/>
</dbReference>
<evidence type="ECO:0000259" key="6">
    <source>
        <dbReference type="SMART" id="SM00062"/>
    </source>
</evidence>
<dbReference type="OrthoDB" id="8613538at2"/>
<feature type="chain" id="PRO_5038852391" evidence="5">
    <location>
        <begin position="23"/>
        <end position="275"/>
    </location>
</feature>
<keyword evidence="8" id="KW-1185">Reference proteome</keyword>
<reference evidence="7 8" key="1">
    <citation type="submission" date="2018-11" db="EMBL/GenBank/DDBJ databases">
        <title>Phylogenetic determinants of toxin gene distribution in genomes of Brevibacillus laterosporus.</title>
        <authorList>
            <person name="Glare T.R."/>
            <person name="Durrant A."/>
            <person name="Berry C."/>
            <person name="Palma L."/>
            <person name="Ormskirk M."/>
            <person name="Cox M.O."/>
        </authorList>
    </citation>
    <scope>NUCLEOTIDE SEQUENCE [LARGE SCALE GENOMIC DNA]</scope>
    <source>
        <strain evidence="7 8">1821L</strain>
    </source>
</reference>
<sequence length="275" mass="29970">MKKSWYSTALVSILALSLFVAGCGSSNQGTTDEQGGNTTAKNSLEAIKTAGKVRIGTEGTYAPFTYHDSTGQLTGFDVDIAREIAKRLGVEPQFVESKWDGIIAGLDANRFDMVVNEVGIRADRKEKFDFSDPYIVSKAVLIVNEDNNEITSFADLKGKKSAQSLTSNLTDLARDNGAEIVQSEGFNQAIELLLSKRVDATVNDGLSFLDFKKQKPDAKIRIAAEHPDATQNGIMFAKGKHKELIEAVNKALKEMKADGTYLKISEKYFGADVSK</sequence>
<comment type="subcellular location">
    <subcellularLocation>
        <location evidence="1">Cell envelope</location>
    </subcellularLocation>
</comment>
<evidence type="ECO:0000256" key="3">
    <source>
        <dbReference type="ARBA" id="ARBA00022729"/>
    </source>
</evidence>
<gene>
    <name evidence="7" type="ORF">EEL30_24875</name>
</gene>
<feature type="signal peptide" evidence="5">
    <location>
        <begin position="1"/>
        <end position="22"/>
    </location>
</feature>
<accession>A0A518VE27</accession>
<dbReference type="SUPFAM" id="SSF53850">
    <property type="entry name" value="Periplasmic binding protein-like II"/>
    <property type="match status" value="1"/>
</dbReference>
<evidence type="ECO:0000313" key="8">
    <source>
        <dbReference type="Proteomes" id="UP000319432"/>
    </source>
</evidence>
<name>A0A518VE27_BRELA</name>
<evidence type="ECO:0000256" key="4">
    <source>
        <dbReference type="RuleBase" id="RU003744"/>
    </source>
</evidence>
<dbReference type="EMBL" id="CP033464">
    <property type="protein sequence ID" value="QDX95248.1"/>
    <property type="molecule type" value="Genomic_DNA"/>
</dbReference>
<dbReference type="GO" id="GO:0030313">
    <property type="term" value="C:cell envelope"/>
    <property type="evidence" value="ECO:0007669"/>
    <property type="project" value="UniProtKB-SubCell"/>
</dbReference>
<dbReference type="PROSITE" id="PS01039">
    <property type="entry name" value="SBP_BACTERIAL_3"/>
    <property type="match status" value="1"/>
</dbReference>
<proteinExistence type="inferred from homology"/>
<dbReference type="AlphaFoldDB" id="A0A518VE27"/>